<dbReference type="InterPro" id="IPR021109">
    <property type="entry name" value="Peptidase_aspartic_dom_sf"/>
</dbReference>
<dbReference type="PANTHER" id="PTHR37984:SF5">
    <property type="entry name" value="PROTEIN NYNRIN-LIKE"/>
    <property type="match status" value="1"/>
</dbReference>
<dbReference type="InterPro" id="IPR041588">
    <property type="entry name" value="Integrase_H2C2"/>
</dbReference>
<dbReference type="InterPro" id="IPR000477">
    <property type="entry name" value="RT_dom"/>
</dbReference>
<dbReference type="SUPFAM" id="SSF50630">
    <property type="entry name" value="Acid proteases"/>
    <property type="match status" value="1"/>
</dbReference>
<dbReference type="Pfam" id="PF00665">
    <property type="entry name" value="rve"/>
    <property type="match status" value="1"/>
</dbReference>
<dbReference type="Gene3D" id="3.10.10.10">
    <property type="entry name" value="HIV Type 1 Reverse Transcriptase, subunit A, domain 1"/>
    <property type="match status" value="1"/>
</dbReference>
<dbReference type="Gene3D" id="3.30.70.270">
    <property type="match status" value="2"/>
</dbReference>
<protein>
    <recommendedName>
        <fullName evidence="1">RNA-directed DNA polymerase</fullName>
        <ecNumber evidence="1">2.7.7.49</ecNumber>
    </recommendedName>
</protein>
<dbReference type="FunFam" id="3.10.20.370:FF:000001">
    <property type="entry name" value="Retrovirus-related Pol polyprotein from transposon 17.6-like protein"/>
    <property type="match status" value="1"/>
</dbReference>
<name>A0A2S2PLE8_SCHGA</name>
<sequence length="1340" mass="154608">MKNGQNNKNAQGGKEGSNVQKVQTYGTMGTLAEFRIDGDWNVYQERMEQFFLANGIPEERKVPLLITCMGEQAYKMLKDLCDPIKPADRTYEQLCTVLTRQFAKKVSVYRKREEFYNIRQNANESVTDWYAKMKNFAAQCSFGSSLIPVLKDKFTTGMKDGPIKDRLYEEETTRDLSDLVEIAMKKEAAIKTTNIEVHSIGKSREGAKKKNSYGPPKKQSTAMGGEKTSKKNYDKACYVCGLTNHKFAECKYKQYKCKNCNTVGHLAKVCKTVKNHFIEVEENEVMEMFQVEVKSEKNYGLSPVMIMVKVENALIEMEVDSGAGISMLPEEIVKEKLPHIYINPTILKLRTYDGSIIKPTGEIEVKLMYGERELYCKLLVVKKGHRALVGRDLMNKLGITIRGVSKIEVESTNKNNKLELLINEFEELFEEKIGKYKYEKVTLKVKEECTPIFCKPRPIPFAFKKKVEDELDRLEREEIIQKVETSEWGTPLVPVIKPDGSIRLCADYKTTVNKYLVDINHPLPRVEEVFVALQGGKTFSKLDFLNAYNQLELCESTQKLLAWSTSKGIYIVKRLPFGTKPACSKFQSVIEKVLLGTKGVKNFLDDIIVTGSSEQEHLDNLREVFKRLQNAGFRLNKKKFSFFQPKINYLGHIIGSEGIERDKNKVKAMLNAVEPKSVTEVKAFTGMVNYYAKFIPNLSTLLGPIYNLLKKEVKFVWTNECRKAFNKTKQAMASESLLVHYNPKLSVVLSCDASEYGIGAVLMHIFENGEKRPVGYASRILTVAEKKYSVIQKEALAVFWGVKKFSQYLLGRKFFLETDHKPLLALYGENKGIPVMASGRIQRWALYLSEFDYQVLHIKGNDNKVADGLSRLPDEEEVQTQINETDYVDFMENTMPIDYEILRVETKKDEEFNLVIKYLNEGWPIKVSEELKPYAIRKEEICVDKDILMWGYRILIPKSLRKDLLKEVHSTHMGMSKMKTLCRSYMWWPGLDKDIENWVQSCDACLQSRSEPVLAEPKKWEEASCPMDRVHIDFLYLQGKNYLIMTDIFTKWPEVAEMKIMNSGSVIEKLREIFARFGLPNKIVSDNGPQFRSEEFIQFCKNNMIRFVTSPPYHPATNGSAENAVKSLKNGILKAVKDKKNKNVSLNTLIQRYLLTYRNTPHWITGESPSYRMFGRKIKTRLDQLCIPKEKNKYIKRFRKVYFKEGDIVYARDYSNPNKKEWKKGTIEEVLGERIYIVRLEKENVIWRRHIDQLIEVGKIKENGIETVEKEKGEEQTVLKEKEIIKAKEETIDKKNIEIEGSEINEKVKENINVSLGEEVEVSVPKRSKRKRKKPDRLNI</sequence>
<dbReference type="InterPro" id="IPR012337">
    <property type="entry name" value="RNaseH-like_sf"/>
</dbReference>
<evidence type="ECO:0000259" key="13">
    <source>
        <dbReference type="PROSITE" id="PS50994"/>
    </source>
</evidence>
<dbReference type="PROSITE" id="PS50878">
    <property type="entry name" value="RT_POL"/>
    <property type="match status" value="1"/>
</dbReference>
<dbReference type="SUPFAM" id="SSF57756">
    <property type="entry name" value="Retrovirus zinc finger-like domains"/>
    <property type="match status" value="1"/>
</dbReference>
<keyword evidence="8" id="KW-0695">RNA-directed DNA polymerase</keyword>
<dbReference type="FunFam" id="3.30.70.270:FF:000026">
    <property type="entry name" value="Transposon Ty3-G Gag-Pol polyprotein"/>
    <property type="match status" value="1"/>
</dbReference>
<evidence type="ECO:0000256" key="2">
    <source>
        <dbReference type="ARBA" id="ARBA00022670"/>
    </source>
</evidence>
<dbReference type="GO" id="GO:0004190">
    <property type="term" value="F:aspartic-type endopeptidase activity"/>
    <property type="evidence" value="ECO:0007669"/>
    <property type="project" value="UniProtKB-KW"/>
</dbReference>
<dbReference type="Gene3D" id="4.10.60.10">
    <property type="entry name" value="Zinc finger, CCHC-type"/>
    <property type="match status" value="1"/>
</dbReference>
<evidence type="ECO:0000313" key="14">
    <source>
        <dbReference type="EMBL" id="MBY30245.1"/>
    </source>
</evidence>
<evidence type="ECO:0000259" key="12">
    <source>
        <dbReference type="PROSITE" id="PS50878"/>
    </source>
</evidence>
<dbReference type="InterPro" id="IPR036875">
    <property type="entry name" value="Znf_CCHC_sf"/>
</dbReference>
<dbReference type="GO" id="GO:0008270">
    <property type="term" value="F:zinc ion binding"/>
    <property type="evidence" value="ECO:0007669"/>
    <property type="project" value="InterPro"/>
</dbReference>
<dbReference type="SUPFAM" id="SSF56672">
    <property type="entry name" value="DNA/RNA polymerases"/>
    <property type="match status" value="1"/>
</dbReference>
<evidence type="ECO:0000256" key="11">
    <source>
        <dbReference type="SAM" id="MobiDB-lite"/>
    </source>
</evidence>
<dbReference type="FunFam" id="3.30.420.10:FF:000063">
    <property type="entry name" value="Retrovirus-related Pol polyprotein from transposon 297-like Protein"/>
    <property type="match status" value="1"/>
</dbReference>
<keyword evidence="9" id="KW-0238">DNA-binding</keyword>
<dbReference type="Gene3D" id="3.30.420.10">
    <property type="entry name" value="Ribonuclease H-like superfamily/Ribonuclease H"/>
    <property type="match status" value="1"/>
</dbReference>
<evidence type="ECO:0000256" key="9">
    <source>
        <dbReference type="ARBA" id="ARBA00023125"/>
    </source>
</evidence>
<reference evidence="14" key="1">
    <citation type="submission" date="2018-04" db="EMBL/GenBank/DDBJ databases">
        <title>Transcriptome of Schizaphis graminum biotype I.</title>
        <authorList>
            <person name="Scully E.D."/>
            <person name="Geib S.M."/>
            <person name="Palmer N.A."/>
            <person name="Koch K."/>
            <person name="Bradshaw J."/>
            <person name="Heng-Moss T."/>
            <person name="Sarath G."/>
        </authorList>
    </citation>
    <scope>NUCLEOTIDE SEQUENCE</scope>
</reference>
<organism evidence="14">
    <name type="scientific">Schizaphis graminum</name>
    <name type="common">Green bug aphid</name>
    <dbReference type="NCBI Taxonomy" id="13262"/>
    <lineage>
        <taxon>Eukaryota</taxon>
        <taxon>Metazoa</taxon>
        <taxon>Ecdysozoa</taxon>
        <taxon>Arthropoda</taxon>
        <taxon>Hexapoda</taxon>
        <taxon>Insecta</taxon>
        <taxon>Pterygota</taxon>
        <taxon>Neoptera</taxon>
        <taxon>Paraneoptera</taxon>
        <taxon>Hemiptera</taxon>
        <taxon>Sternorrhyncha</taxon>
        <taxon>Aphidomorpha</taxon>
        <taxon>Aphidoidea</taxon>
        <taxon>Aphididae</taxon>
        <taxon>Aphidini</taxon>
        <taxon>Schizaphis</taxon>
    </lineage>
</organism>
<dbReference type="SMART" id="SM00343">
    <property type="entry name" value="ZnF_C2HC"/>
    <property type="match status" value="2"/>
</dbReference>
<gene>
    <name evidence="14" type="primary">Tf2-1_17</name>
    <name evidence="14" type="ORF">g.127449</name>
</gene>
<dbReference type="PANTHER" id="PTHR37984">
    <property type="entry name" value="PROTEIN CBG26694"/>
    <property type="match status" value="1"/>
</dbReference>
<keyword evidence="4" id="KW-0548">Nucleotidyltransferase</keyword>
<dbReference type="Gene3D" id="1.10.340.70">
    <property type="match status" value="1"/>
</dbReference>
<dbReference type="InterPro" id="IPR036397">
    <property type="entry name" value="RNaseH_sf"/>
</dbReference>
<keyword evidence="7" id="KW-0378">Hydrolase</keyword>
<evidence type="ECO:0000256" key="10">
    <source>
        <dbReference type="ARBA" id="ARBA00023268"/>
    </source>
</evidence>
<dbReference type="InterPro" id="IPR001584">
    <property type="entry name" value="Integrase_cat-core"/>
</dbReference>
<dbReference type="EC" id="2.7.7.49" evidence="1"/>
<keyword evidence="7" id="KW-0255">Endonuclease</keyword>
<dbReference type="GO" id="GO:0003964">
    <property type="term" value="F:RNA-directed DNA polymerase activity"/>
    <property type="evidence" value="ECO:0007669"/>
    <property type="project" value="UniProtKB-KW"/>
</dbReference>
<dbReference type="GO" id="GO:0004519">
    <property type="term" value="F:endonuclease activity"/>
    <property type="evidence" value="ECO:0007669"/>
    <property type="project" value="UniProtKB-KW"/>
</dbReference>
<dbReference type="Gene3D" id="3.10.20.370">
    <property type="match status" value="1"/>
</dbReference>
<keyword evidence="6" id="KW-0064">Aspartyl protease</keyword>
<dbReference type="Pfam" id="PF17919">
    <property type="entry name" value="RT_RNaseH_2"/>
    <property type="match status" value="1"/>
</dbReference>
<dbReference type="InterPro" id="IPR050951">
    <property type="entry name" value="Retrovirus_Pol_polyprotein"/>
</dbReference>
<proteinExistence type="predicted"/>
<dbReference type="InterPro" id="IPR001878">
    <property type="entry name" value="Znf_CCHC"/>
</dbReference>
<evidence type="ECO:0000256" key="7">
    <source>
        <dbReference type="ARBA" id="ARBA00022759"/>
    </source>
</evidence>
<evidence type="ECO:0000256" key="1">
    <source>
        <dbReference type="ARBA" id="ARBA00012493"/>
    </source>
</evidence>
<evidence type="ECO:0000256" key="6">
    <source>
        <dbReference type="ARBA" id="ARBA00022750"/>
    </source>
</evidence>
<dbReference type="EMBL" id="GGMR01017626">
    <property type="protein sequence ID" value="MBY30245.1"/>
    <property type="molecule type" value="Transcribed_RNA"/>
</dbReference>
<keyword evidence="5" id="KW-0540">Nuclease</keyword>
<evidence type="ECO:0000256" key="3">
    <source>
        <dbReference type="ARBA" id="ARBA00022679"/>
    </source>
</evidence>
<feature type="region of interest" description="Disordered" evidence="11">
    <location>
        <begin position="202"/>
        <end position="228"/>
    </location>
</feature>
<dbReference type="CDD" id="cd09274">
    <property type="entry name" value="RNase_HI_RT_Ty3"/>
    <property type="match status" value="1"/>
</dbReference>
<dbReference type="PROSITE" id="PS50994">
    <property type="entry name" value="INTEGRASE"/>
    <property type="match status" value="1"/>
</dbReference>
<feature type="domain" description="Integrase catalytic" evidence="13">
    <location>
        <begin position="1022"/>
        <end position="1177"/>
    </location>
</feature>
<dbReference type="CDD" id="cd01647">
    <property type="entry name" value="RT_LTR"/>
    <property type="match status" value="1"/>
</dbReference>
<keyword evidence="2" id="KW-0645">Protease</keyword>
<dbReference type="InterPro" id="IPR043128">
    <property type="entry name" value="Rev_trsase/Diguanyl_cyclase"/>
</dbReference>
<dbReference type="InterPro" id="IPR005162">
    <property type="entry name" value="Retrotrans_gag_dom"/>
</dbReference>
<dbReference type="GO" id="GO:0006508">
    <property type="term" value="P:proteolysis"/>
    <property type="evidence" value="ECO:0007669"/>
    <property type="project" value="UniProtKB-KW"/>
</dbReference>
<evidence type="ECO:0000256" key="8">
    <source>
        <dbReference type="ARBA" id="ARBA00022918"/>
    </source>
</evidence>
<feature type="domain" description="Reverse transcriptase" evidence="12">
    <location>
        <begin position="476"/>
        <end position="654"/>
    </location>
</feature>
<accession>A0A2S2PLE8</accession>
<dbReference type="SUPFAM" id="SSF53098">
    <property type="entry name" value="Ribonuclease H-like"/>
    <property type="match status" value="1"/>
</dbReference>
<dbReference type="GO" id="GO:0003677">
    <property type="term" value="F:DNA binding"/>
    <property type="evidence" value="ECO:0007669"/>
    <property type="project" value="UniProtKB-KW"/>
</dbReference>
<evidence type="ECO:0000256" key="5">
    <source>
        <dbReference type="ARBA" id="ARBA00022722"/>
    </source>
</evidence>
<keyword evidence="10" id="KW-0511">Multifunctional enzyme</keyword>
<dbReference type="InterPro" id="IPR041577">
    <property type="entry name" value="RT_RNaseH_2"/>
</dbReference>
<keyword evidence="3" id="KW-0808">Transferase</keyword>
<evidence type="ECO:0000256" key="4">
    <source>
        <dbReference type="ARBA" id="ARBA00022695"/>
    </source>
</evidence>
<dbReference type="GO" id="GO:0015074">
    <property type="term" value="P:DNA integration"/>
    <property type="evidence" value="ECO:0007669"/>
    <property type="project" value="InterPro"/>
</dbReference>
<dbReference type="Pfam" id="PF00078">
    <property type="entry name" value="RVT_1"/>
    <property type="match status" value="1"/>
</dbReference>
<dbReference type="InterPro" id="IPR043502">
    <property type="entry name" value="DNA/RNA_pol_sf"/>
</dbReference>
<dbReference type="Gene3D" id="2.40.70.10">
    <property type="entry name" value="Acid Proteases"/>
    <property type="match status" value="1"/>
</dbReference>
<dbReference type="Pfam" id="PF17921">
    <property type="entry name" value="Integrase_H2C2"/>
    <property type="match status" value="1"/>
</dbReference>
<dbReference type="GO" id="GO:0042575">
    <property type="term" value="C:DNA polymerase complex"/>
    <property type="evidence" value="ECO:0007669"/>
    <property type="project" value="UniProtKB-ARBA"/>
</dbReference>
<dbReference type="Pfam" id="PF03732">
    <property type="entry name" value="Retrotrans_gag"/>
    <property type="match status" value="1"/>
</dbReference>
<dbReference type="FunFam" id="1.10.340.70:FF:000003">
    <property type="entry name" value="Protein CBG25708"/>
    <property type="match status" value="1"/>
</dbReference>